<evidence type="ECO:0000259" key="1">
    <source>
        <dbReference type="SMART" id="SM00382"/>
    </source>
</evidence>
<dbReference type="InterPro" id="IPR025420">
    <property type="entry name" value="DUF4143"/>
</dbReference>
<evidence type="ECO:0000313" key="3">
    <source>
        <dbReference type="Proteomes" id="UP000217838"/>
    </source>
</evidence>
<proteinExistence type="predicted"/>
<dbReference type="Gene3D" id="3.40.50.300">
    <property type="entry name" value="P-loop containing nucleotide triphosphate hydrolases"/>
    <property type="match status" value="2"/>
</dbReference>
<dbReference type="InterPro" id="IPR041682">
    <property type="entry name" value="AAA_14"/>
</dbReference>
<comment type="caution">
    <text evidence="2">The sequence shown here is derived from an EMBL/GenBank/DDBJ whole genome shotgun (WGS) entry which is preliminary data.</text>
</comment>
<dbReference type="PANTHER" id="PTHR43566">
    <property type="entry name" value="CONSERVED PROTEIN"/>
    <property type="match status" value="1"/>
</dbReference>
<dbReference type="SMART" id="SM00382">
    <property type="entry name" value="AAA"/>
    <property type="match status" value="1"/>
</dbReference>
<dbReference type="Pfam" id="PF13635">
    <property type="entry name" value="DUF4143"/>
    <property type="match status" value="1"/>
</dbReference>
<dbReference type="InterPro" id="IPR027417">
    <property type="entry name" value="P-loop_NTPase"/>
</dbReference>
<sequence length="374" mass="44044">MYIPQYHLDKLRSLSSKKVTIIFGPRRVGKTTLIKKFLEDQQDYLFVTGEDMIVQKQLSGLSLEKLKNFIGNKKLLVIDEAQYIPQIGMTLKLIIDHIDNVRVIATGSSTFDLAKQVGEPLTGRQYIIRMFPISQIELNKVEDTVQTESLLESRLIYGSYPEVITDRDREVRKEYLRELVSSYLFKDILAFDGIKKSKKMLDLLTLIAFQIGKEVSHSELATQLSLNKGTIERYLDLLEQVFVLVNIRGFSRNLRKEVTKMSRYYFYDNGIRNALINNFNTLSYRNDVGMLWENYIVMERIKKQHFHSIHSNNYFWRTYDQKELDWLEEREGKLFGYEFKWNHTKAKAPKLWLDTYPNASFECINKANYLEFIS</sequence>
<dbReference type="PANTHER" id="PTHR43566:SF1">
    <property type="entry name" value="AAA+ ATPASE DOMAIN-CONTAINING PROTEIN"/>
    <property type="match status" value="1"/>
</dbReference>
<gene>
    <name evidence="2" type="ORF">COB11_01935</name>
</gene>
<name>A0A2A4YLF3_UNCAE</name>
<reference evidence="3" key="1">
    <citation type="submission" date="2017-08" db="EMBL/GenBank/DDBJ databases">
        <title>A dynamic microbial community with high functional redundancy inhabits the cold, oxic subseafloor aquifer.</title>
        <authorList>
            <person name="Tully B.J."/>
            <person name="Wheat C.G."/>
            <person name="Glazer B.T."/>
            <person name="Huber J.A."/>
        </authorList>
    </citation>
    <scope>NUCLEOTIDE SEQUENCE [LARGE SCALE GENOMIC DNA]</scope>
</reference>
<feature type="domain" description="AAA+ ATPase" evidence="1">
    <location>
        <begin position="16"/>
        <end position="137"/>
    </location>
</feature>
<evidence type="ECO:0000313" key="2">
    <source>
        <dbReference type="EMBL" id="PCI95521.1"/>
    </source>
</evidence>
<dbReference type="EMBL" id="NVUU01000016">
    <property type="protein sequence ID" value="PCI95521.1"/>
    <property type="molecule type" value="Genomic_DNA"/>
</dbReference>
<protein>
    <submittedName>
        <fullName evidence="2">AAA family ATPase</fullName>
    </submittedName>
</protein>
<dbReference type="Pfam" id="PF13173">
    <property type="entry name" value="AAA_14"/>
    <property type="match status" value="1"/>
</dbReference>
<dbReference type="AlphaFoldDB" id="A0A2A4YLF3"/>
<dbReference type="InterPro" id="IPR003593">
    <property type="entry name" value="AAA+_ATPase"/>
</dbReference>
<dbReference type="SUPFAM" id="SSF52540">
    <property type="entry name" value="P-loop containing nucleoside triphosphate hydrolases"/>
    <property type="match status" value="1"/>
</dbReference>
<accession>A0A2A4YLF3</accession>
<dbReference type="Proteomes" id="UP000217838">
    <property type="component" value="Unassembled WGS sequence"/>
</dbReference>
<organism evidence="2 3">
    <name type="scientific">Aerophobetes bacterium</name>
    <dbReference type="NCBI Taxonomy" id="2030807"/>
    <lineage>
        <taxon>Bacteria</taxon>
        <taxon>Candidatus Aerophobota</taxon>
    </lineage>
</organism>